<dbReference type="EMBL" id="BJZU01000126">
    <property type="protein sequence ID" value="GEP06876.1"/>
    <property type="molecule type" value="Genomic_DNA"/>
</dbReference>
<organism evidence="5 7">
    <name type="scientific">Methylobacterium oxalidis</name>
    <dbReference type="NCBI Taxonomy" id="944322"/>
    <lineage>
        <taxon>Bacteria</taxon>
        <taxon>Pseudomonadati</taxon>
        <taxon>Pseudomonadota</taxon>
        <taxon>Alphaproteobacteria</taxon>
        <taxon>Hyphomicrobiales</taxon>
        <taxon>Methylobacteriaceae</taxon>
        <taxon>Methylobacterium</taxon>
    </lineage>
</organism>
<dbReference type="Gene3D" id="3.20.20.450">
    <property type="entry name" value="EAL domain"/>
    <property type="match status" value="1"/>
</dbReference>
<dbReference type="Proteomes" id="UP000321960">
    <property type="component" value="Unassembled WGS sequence"/>
</dbReference>
<dbReference type="Gene3D" id="3.30.70.270">
    <property type="match status" value="1"/>
</dbReference>
<evidence type="ECO:0000313" key="6">
    <source>
        <dbReference type="EMBL" id="GLS67594.1"/>
    </source>
</evidence>
<evidence type="ECO:0000259" key="3">
    <source>
        <dbReference type="PROSITE" id="PS50883"/>
    </source>
</evidence>
<dbReference type="PROSITE" id="PS50113">
    <property type="entry name" value="PAC"/>
    <property type="match status" value="1"/>
</dbReference>
<dbReference type="SMART" id="SM00091">
    <property type="entry name" value="PAS"/>
    <property type="match status" value="2"/>
</dbReference>
<dbReference type="PROSITE" id="PS50883">
    <property type="entry name" value="EAL"/>
    <property type="match status" value="1"/>
</dbReference>
<dbReference type="CDD" id="cd00130">
    <property type="entry name" value="PAS"/>
    <property type="match status" value="1"/>
</dbReference>
<dbReference type="CDD" id="cd01948">
    <property type="entry name" value="EAL"/>
    <property type="match status" value="1"/>
</dbReference>
<dbReference type="Gene3D" id="3.30.450.20">
    <property type="entry name" value="PAS domain"/>
    <property type="match status" value="2"/>
</dbReference>
<feature type="domain" description="GGDEF" evidence="4">
    <location>
        <begin position="290"/>
        <end position="423"/>
    </location>
</feature>
<comment type="caution">
    <text evidence="5">The sequence shown here is derived from an EMBL/GenBank/DDBJ whole genome shotgun (WGS) entry which is preliminary data.</text>
</comment>
<dbReference type="Pfam" id="PF13426">
    <property type="entry name" value="PAS_9"/>
    <property type="match status" value="1"/>
</dbReference>
<dbReference type="PROSITE" id="PS50887">
    <property type="entry name" value="GGDEF"/>
    <property type="match status" value="1"/>
</dbReference>
<dbReference type="SMART" id="SM00267">
    <property type="entry name" value="GGDEF"/>
    <property type="match status" value="1"/>
</dbReference>
<dbReference type="Pfam" id="PF12860">
    <property type="entry name" value="PAS_7"/>
    <property type="match status" value="1"/>
</dbReference>
<feature type="domain" description="PAS" evidence="1">
    <location>
        <begin position="12"/>
        <end position="58"/>
    </location>
</feature>
<reference evidence="5 7" key="3">
    <citation type="submission" date="2019-07" db="EMBL/GenBank/DDBJ databases">
        <title>Whole genome shotgun sequence of Methylobacterium oxalidis NBRC 107715.</title>
        <authorList>
            <person name="Hosoyama A."/>
            <person name="Uohara A."/>
            <person name="Ohji S."/>
            <person name="Ichikawa N."/>
        </authorList>
    </citation>
    <scope>NUCLEOTIDE SEQUENCE [LARGE SCALE GENOMIC DNA]</scope>
    <source>
        <strain evidence="5 7">NBRC 107715</strain>
    </source>
</reference>
<reference evidence="6" key="1">
    <citation type="journal article" date="2014" name="Int. J. Syst. Evol. Microbiol.">
        <title>Complete genome of a new Firmicutes species belonging to the dominant human colonic microbiota ('Ruminococcus bicirculans') reveals two chromosomes and a selective capacity to utilize plant glucans.</title>
        <authorList>
            <consortium name="NISC Comparative Sequencing Program"/>
            <person name="Wegmann U."/>
            <person name="Louis P."/>
            <person name="Goesmann A."/>
            <person name="Henrissat B."/>
            <person name="Duncan S.H."/>
            <person name="Flint H.J."/>
        </authorList>
    </citation>
    <scope>NUCLEOTIDE SEQUENCE</scope>
    <source>
        <strain evidence="6">NBRC 107715</strain>
    </source>
</reference>
<dbReference type="NCBIfam" id="TIGR00254">
    <property type="entry name" value="GGDEF"/>
    <property type="match status" value="1"/>
</dbReference>
<evidence type="ECO:0000313" key="5">
    <source>
        <dbReference type="EMBL" id="GEP06876.1"/>
    </source>
</evidence>
<dbReference type="SUPFAM" id="SSF141868">
    <property type="entry name" value="EAL domain-like"/>
    <property type="match status" value="1"/>
</dbReference>
<dbReference type="Pfam" id="PF00990">
    <property type="entry name" value="GGDEF"/>
    <property type="match status" value="1"/>
</dbReference>
<dbReference type="OrthoDB" id="9814202at2"/>
<protein>
    <recommendedName>
        <fullName evidence="9">GGDEF domain-containing protein</fullName>
    </recommendedName>
</protein>
<dbReference type="AlphaFoldDB" id="A0A512JAB1"/>
<dbReference type="SMART" id="SM00052">
    <property type="entry name" value="EAL"/>
    <property type="match status" value="1"/>
</dbReference>
<dbReference type="InterPro" id="IPR043128">
    <property type="entry name" value="Rev_trsase/Diguanyl_cyclase"/>
</dbReference>
<dbReference type="NCBIfam" id="TIGR00229">
    <property type="entry name" value="sensory_box"/>
    <property type="match status" value="1"/>
</dbReference>
<evidence type="ECO:0000259" key="2">
    <source>
        <dbReference type="PROSITE" id="PS50113"/>
    </source>
</evidence>
<gene>
    <name evidence="6" type="ORF">GCM10007888_59780</name>
    <name evidence="5" type="ORF">MOX02_49140</name>
</gene>
<dbReference type="PROSITE" id="PS50112">
    <property type="entry name" value="PAS"/>
    <property type="match status" value="1"/>
</dbReference>
<reference evidence="8" key="2">
    <citation type="journal article" date="2019" name="Int. J. Syst. Evol. Microbiol.">
        <title>The Global Catalogue of Microorganisms (GCM) 10K type strain sequencing project: providing services to taxonomists for standard genome sequencing and annotation.</title>
        <authorList>
            <consortium name="The Broad Institute Genomics Platform"/>
            <consortium name="The Broad Institute Genome Sequencing Center for Infectious Disease"/>
            <person name="Wu L."/>
            <person name="Ma J."/>
        </authorList>
    </citation>
    <scope>NUCLEOTIDE SEQUENCE [LARGE SCALE GENOMIC DNA]</scope>
    <source>
        <strain evidence="8">NBRC 107715</strain>
    </source>
</reference>
<evidence type="ECO:0008006" key="9">
    <source>
        <dbReference type="Google" id="ProtNLM"/>
    </source>
</evidence>
<dbReference type="InterPro" id="IPR029787">
    <property type="entry name" value="Nucleotide_cyclase"/>
</dbReference>
<dbReference type="InterPro" id="IPR000160">
    <property type="entry name" value="GGDEF_dom"/>
</dbReference>
<dbReference type="PANTHER" id="PTHR44757:SF2">
    <property type="entry name" value="BIOFILM ARCHITECTURE MAINTENANCE PROTEIN MBAA"/>
    <property type="match status" value="1"/>
</dbReference>
<dbReference type="Pfam" id="PF00563">
    <property type="entry name" value="EAL"/>
    <property type="match status" value="1"/>
</dbReference>
<evidence type="ECO:0000259" key="4">
    <source>
        <dbReference type="PROSITE" id="PS50887"/>
    </source>
</evidence>
<sequence length="731" mass="78985">MAAAADCNAHDANLMYRLLVQGVTDYAIYMLDPQGEITNWNAGAERAKGYRAEEIVGRHFSCFYARDERARGVPHLNLEIARREGRFEAEGWRLRKDGTRFWAHVVIDAIHDDGGHLVGFAKITRDCTERRLQAAQLEETSANLDLALSHMSQGLCLLDARRRLILCNGRFREILDLDPALTRRGTSLAAILRRLARDGHADAGPGRARRLSRLPGAASLGADVTHRGRVIAVVARPLPAGGWVSTVEDVTERRRIESRILHMAHHDALTGLPNRAAFGAHLERALAVGNEVAVLCLDLDRFKAVNDTFGHPAGDALLRTVAERLRTVLHGEGMIARLGGDEFVIALERPQGLARVEALAEHIIAAIGRPLDIGGHLAHVGVSIGIALGPRDGTGSDSLFRNADIALYGAKAAGRNTCRFYETGMAAAAAARNLLQLELQDAVQSGGFRLHYQPVIDLRGGAVTGFEALLRWPHPRRGLISPAEFIPLAEETGHITRLGAWVLREACLEAAAWPGTARVAVNVSTVQFARPGLEEAVVLALAVSGLAPQRLELEITETVLMGDSEAVIACLHRLRDLGVRVALDDFGTGYSSLSYLCLFPFDRIKIDRSFVREIGRPENAAIVRAVRSLAADLGAVVTVEGVETEEQLAFVRRLDCEEVQGFLFRPPVPAADVRALLADPAPFLASASGGDEGLSYSARSASARAQASRVSAAKSASRPVRIAALRPAINS</sequence>
<reference evidence="6" key="4">
    <citation type="submission" date="2023-01" db="EMBL/GenBank/DDBJ databases">
        <title>Draft genome sequence of Methylobacterium oxalidis strain NBRC 107715.</title>
        <authorList>
            <person name="Sun Q."/>
            <person name="Mori K."/>
        </authorList>
    </citation>
    <scope>NUCLEOTIDE SEQUENCE</scope>
    <source>
        <strain evidence="6">NBRC 107715</strain>
    </source>
</reference>
<name>A0A512JAB1_9HYPH</name>
<keyword evidence="8" id="KW-1185">Reference proteome</keyword>
<dbReference type="Proteomes" id="UP001156856">
    <property type="component" value="Unassembled WGS sequence"/>
</dbReference>
<evidence type="ECO:0000313" key="8">
    <source>
        <dbReference type="Proteomes" id="UP001156856"/>
    </source>
</evidence>
<accession>A0A512JAB1</accession>
<proteinExistence type="predicted"/>
<dbReference type="SUPFAM" id="SSF55785">
    <property type="entry name" value="PYP-like sensor domain (PAS domain)"/>
    <property type="match status" value="2"/>
</dbReference>
<dbReference type="InterPro" id="IPR001633">
    <property type="entry name" value="EAL_dom"/>
</dbReference>
<dbReference type="EMBL" id="BSPK01000114">
    <property type="protein sequence ID" value="GLS67594.1"/>
    <property type="molecule type" value="Genomic_DNA"/>
</dbReference>
<dbReference type="InterPro" id="IPR000014">
    <property type="entry name" value="PAS"/>
</dbReference>
<dbReference type="InterPro" id="IPR035965">
    <property type="entry name" value="PAS-like_dom_sf"/>
</dbReference>
<dbReference type="InterPro" id="IPR000700">
    <property type="entry name" value="PAS-assoc_C"/>
</dbReference>
<dbReference type="RefSeq" id="WP_147028378.1">
    <property type="nucleotide sequence ID" value="NZ_BJZU01000126.1"/>
</dbReference>
<evidence type="ECO:0000313" key="7">
    <source>
        <dbReference type="Proteomes" id="UP000321960"/>
    </source>
</evidence>
<feature type="domain" description="PAC" evidence="2">
    <location>
        <begin position="87"/>
        <end position="139"/>
    </location>
</feature>
<dbReference type="InterPro" id="IPR035919">
    <property type="entry name" value="EAL_sf"/>
</dbReference>
<dbReference type="CDD" id="cd01949">
    <property type="entry name" value="GGDEF"/>
    <property type="match status" value="1"/>
</dbReference>
<dbReference type="PANTHER" id="PTHR44757">
    <property type="entry name" value="DIGUANYLATE CYCLASE DGCP"/>
    <property type="match status" value="1"/>
</dbReference>
<evidence type="ECO:0000259" key="1">
    <source>
        <dbReference type="PROSITE" id="PS50112"/>
    </source>
</evidence>
<feature type="domain" description="EAL" evidence="3">
    <location>
        <begin position="432"/>
        <end position="681"/>
    </location>
</feature>
<dbReference type="InterPro" id="IPR052155">
    <property type="entry name" value="Biofilm_reg_signaling"/>
</dbReference>
<dbReference type="SUPFAM" id="SSF55073">
    <property type="entry name" value="Nucleotide cyclase"/>
    <property type="match status" value="1"/>
</dbReference>